<evidence type="ECO:0000313" key="3">
    <source>
        <dbReference type="EMBL" id="WZO34303.1"/>
    </source>
</evidence>
<dbReference type="EMBL" id="CP151632">
    <property type="protein sequence ID" value="WZO34303.1"/>
    <property type="molecule type" value="Genomic_DNA"/>
</dbReference>
<proteinExistence type="inferred from homology"/>
<protein>
    <submittedName>
        <fullName evidence="3">SDR family oxidoreductase</fullName>
    </submittedName>
</protein>
<comment type="similarity">
    <text evidence="1">Belongs to the short-chain dehydrogenases/reductases (SDR) family.</text>
</comment>
<dbReference type="Gene3D" id="3.40.50.720">
    <property type="entry name" value="NAD(P)-binding Rossmann-like Domain"/>
    <property type="match status" value="1"/>
</dbReference>
<dbReference type="FunFam" id="3.40.50.720:FF:000084">
    <property type="entry name" value="Short-chain dehydrogenase reductase"/>
    <property type="match status" value="1"/>
</dbReference>
<organism evidence="3">
    <name type="scientific">Microbacterium sp. LWS13-1.2</name>
    <dbReference type="NCBI Taxonomy" id="3135264"/>
    <lineage>
        <taxon>Bacteria</taxon>
        <taxon>Bacillati</taxon>
        <taxon>Actinomycetota</taxon>
        <taxon>Actinomycetes</taxon>
        <taxon>Micrococcales</taxon>
        <taxon>Microbacteriaceae</taxon>
        <taxon>Microbacterium</taxon>
    </lineage>
</organism>
<gene>
    <name evidence="3" type="ORF">MRBLWS13_001958</name>
</gene>
<dbReference type="RefSeq" id="WP_349428861.1">
    <property type="nucleotide sequence ID" value="NZ_CP151632.1"/>
</dbReference>
<evidence type="ECO:0000256" key="1">
    <source>
        <dbReference type="ARBA" id="ARBA00006484"/>
    </source>
</evidence>
<dbReference type="AlphaFoldDB" id="A0AAU6SBP7"/>
<name>A0AAU6SBP7_9MICO</name>
<accession>A0AAU6SBP7</accession>
<dbReference type="PANTHER" id="PTHR48107">
    <property type="entry name" value="NADPH-DEPENDENT ALDEHYDE REDUCTASE-LIKE PROTEIN, CHLOROPLASTIC-RELATED"/>
    <property type="match status" value="1"/>
</dbReference>
<dbReference type="PANTHER" id="PTHR48107:SF7">
    <property type="entry name" value="RE15974P"/>
    <property type="match status" value="1"/>
</dbReference>
<dbReference type="InterPro" id="IPR036291">
    <property type="entry name" value="NAD(P)-bd_dom_sf"/>
</dbReference>
<evidence type="ECO:0000256" key="2">
    <source>
        <dbReference type="ARBA" id="ARBA00023002"/>
    </source>
</evidence>
<dbReference type="InterPro" id="IPR002347">
    <property type="entry name" value="SDR_fam"/>
</dbReference>
<reference evidence="3" key="1">
    <citation type="submission" date="2024-04" db="EMBL/GenBank/DDBJ databases">
        <authorList>
            <person name="Roder T."/>
            <person name="Oberhansli S."/>
            <person name="Kreuzer M."/>
        </authorList>
    </citation>
    <scope>NUCLEOTIDE SEQUENCE</scope>
    <source>
        <strain evidence="3">LWS13-1.2</strain>
    </source>
</reference>
<dbReference type="GO" id="GO:0016614">
    <property type="term" value="F:oxidoreductase activity, acting on CH-OH group of donors"/>
    <property type="evidence" value="ECO:0007669"/>
    <property type="project" value="UniProtKB-ARBA"/>
</dbReference>
<keyword evidence="2" id="KW-0560">Oxidoreductase</keyword>
<dbReference type="SUPFAM" id="SSF51735">
    <property type="entry name" value="NAD(P)-binding Rossmann-fold domains"/>
    <property type="match status" value="1"/>
</dbReference>
<dbReference type="Pfam" id="PF13561">
    <property type="entry name" value="adh_short_C2"/>
    <property type="match status" value="1"/>
</dbReference>
<sequence>MTDLTGKVAVVTGSARGIGKAIAQRFAGLGANVVVNYSGDAENAARTVAEIEAGGARAIAVQGDVSSTADLDRLFQTAIDTFGRVDIVVANAGVEVVGMPIVDVTEEQFDRSFAINSKGTFFTLAKGAKVVEDGGRLLYIASTTAIGCHPTAGLYGSSKVAGLQTVGVLAQEIGARNITVNSIIPSSVAGAGIFTGATPGDAIHQMNSIRPLGGRLGTPKDVADAAEYFVSDLADWVSGTSLLVAGGLQQ</sequence>
<dbReference type="PRINTS" id="PR00081">
    <property type="entry name" value="GDHRDH"/>
</dbReference>